<accession>A0A0A9A761</accession>
<protein>
    <recommendedName>
        <fullName evidence="3">Exocyst subunit Exo70 family protein</fullName>
    </recommendedName>
</protein>
<dbReference type="GO" id="GO:0005546">
    <property type="term" value="F:phosphatidylinositol-4,5-bisphosphate binding"/>
    <property type="evidence" value="ECO:0007669"/>
    <property type="project" value="InterPro"/>
</dbReference>
<comment type="function">
    <text evidence="3">Component of the exocyst complex.</text>
</comment>
<dbReference type="GO" id="GO:0015031">
    <property type="term" value="P:protein transport"/>
    <property type="evidence" value="ECO:0007669"/>
    <property type="project" value="UniProtKB-KW"/>
</dbReference>
<dbReference type="GO" id="GO:0006887">
    <property type="term" value="P:exocytosis"/>
    <property type="evidence" value="ECO:0007669"/>
    <property type="project" value="UniProtKB-KW"/>
</dbReference>
<dbReference type="Pfam" id="PF03081">
    <property type="entry name" value="Exo70_C"/>
    <property type="match status" value="1"/>
</dbReference>
<dbReference type="InterPro" id="IPR016159">
    <property type="entry name" value="Cullin_repeat-like_dom_sf"/>
</dbReference>
<dbReference type="InterPro" id="IPR046364">
    <property type="entry name" value="Exo70_C"/>
</dbReference>
<name>A0A0A9A761_ARUDO</name>
<evidence type="ECO:0000256" key="4">
    <source>
        <dbReference type="SAM" id="MobiDB-lite"/>
    </source>
</evidence>
<evidence type="ECO:0000256" key="3">
    <source>
        <dbReference type="RuleBase" id="RU365026"/>
    </source>
</evidence>
<feature type="region of interest" description="Disordered" evidence="4">
    <location>
        <begin position="130"/>
        <end position="151"/>
    </location>
</feature>
<sequence length="494" mass="55184">MEAFRDLSEIASHMVNDGYTEGLITEFSRRQRWSASGGDAILRTWFSDLGVDWVLGVDQNLLQEQPWSAVEDMIKRWVVAFTVMAEALRLTRPGFGSDDGSGGGVAPLSSEDKYRVQRSAPAGVALTSSMLPAESSPGSSDLNQESSDPARHKGFDVATVKEAIIAYSAAEKGRFFRFGQQEPEPEYQFVLFAEASLMKMMRFPDAVAALKRSPEKILRMIDMYSLVSDASPGLLALLSGESKNHVSRRIGSVLDTMSEAVREILQNLMSLIQAEDSWRTVQGNDDIHPVNQYVMNYINLLLENCTVLDLMLPWEDIVFADDSSLTSTIDELVNCLDAMLEEKSKVYAAAGRRYIFLLNNAYFILQQAEPALEGFLGTWSAYRKQQINRYIKGYLDASWGPVISGLAATKQRRNSLFRKVSALVEFSALLQTTYHTDKSCKINSPQLRSTLRKSVSRKVISAYRAYLVTHGLVETSATYTPEDLENLFQDLFEG</sequence>
<keyword evidence="3" id="KW-0653">Protein transport</keyword>
<comment type="similarity">
    <text evidence="1 3">Belongs to the EXO70 family.</text>
</comment>
<dbReference type="PANTHER" id="PTHR12542">
    <property type="entry name" value="EXOCYST COMPLEX PROTEIN EXO70"/>
    <property type="match status" value="1"/>
</dbReference>
<dbReference type="SUPFAM" id="SSF74788">
    <property type="entry name" value="Cullin repeat-like"/>
    <property type="match status" value="1"/>
</dbReference>
<keyword evidence="3" id="KW-0268">Exocytosis</keyword>
<dbReference type="GO" id="GO:0000145">
    <property type="term" value="C:exocyst"/>
    <property type="evidence" value="ECO:0007669"/>
    <property type="project" value="InterPro"/>
</dbReference>
<evidence type="ECO:0000259" key="5">
    <source>
        <dbReference type="Pfam" id="PF03081"/>
    </source>
</evidence>
<dbReference type="AlphaFoldDB" id="A0A0A9A761"/>
<keyword evidence="2 3" id="KW-0813">Transport</keyword>
<organism evidence="6">
    <name type="scientific">Arundo donax</name>
    <name type="common">Giant reed</name>
    <name type="synonym">Donax arundinaceus</name>
    <dbReference type="NCBI Taxonomy" id="35708"/>
    <lineage>
        <taxon>Eukaryota</taxon>
        <taxon>Viridiplantae</taxon>
        <taxon>Streptophyta</taxon>
        <taxon>Embryophyta</taxon>
        <taxon>Tracheophyta</taxon>
        <taxon>Spermatophyta</taxon>
        <taxon>Magnoliopsida</taxon>
        <taxon>Liliopsida</taxon>
        <taxon>Poales</taxon>
        <taxon>Poaceae</taxon>
        <taxon>PACMAD clade</taxon>
        <taxon>Arundinoideae</taxon>
        <taxon>Arundineae</taxon>
        <taxon>Arundo</taxon>
    </lineage>
</organism>
<evidence type="ECO:0000313" key="6">
    <source>
        <dbReference type="EMBL" id="JAD45768.1"/>
    </source>
</evidence>
<evidence type="ECO:0000256" key="2">
    <source>
        <dbReference type="ARBA" id="ARBA00022448"/>
    </source>
</evidence>
<feature type="domain" description="Exocyst complex subunit Exo70 C-terminal" evidence="5">
    <location>
        <begin position="159"/>
        <end position="490"/>
    </location>
</feature>
<feature type="compositionally biased region" description="Polar residues" evidence="4">
    <location>
        <begin position="130"/>
        <end position="147"/>
    </location>
</feature>
<reference evidence="6" key="1">
    <citation type="submission" date="2014-09" db="EMBL/GenBank/DDBJ databases">
        <authorList>
            <person name="Magalhaes I.L.F."/>
            <person name="Oliveira U."/>
            <person name="Santos F.R."/>
            <person name="Vidigal T.H.D.A."/>
            <person name="Brescovit A.D."/>
            <person name="Santos A.J."/>
        </authorList>
    </citation>
    <scope>NUCLEOTIDE SEQUENCE</scope>
    <source>
        <tissue evidence="6">Shoot tissue taken approximately 20 cm above the soil surface</tissue>
    </source>
</reference>
<dbReference type="PANTHER" id="PTHR12542:SF40">
    <property type="entry name" value="EXOCYST SUBUNIT EXO70 FAMILY PROTEIN"/>
    <property type="match status" value="1"/>
</dbReference>
<evidence type="ECO:0000256" key="1">
    <source>
        <dbReference type="ARBA" id="ARBA00006756"/>
    </source>
</evidence>
<dbReference type="EMBL" id="GBRH01252127">
    <property type="protein sequence ID" value="JAD45768.1"/>
    <property type="molecule type" value="Transcribed_RNA"/>
</dbReference>
<dbReference type="InterPro" id="IPR004140">
    <property type="entry name" value="Exo70"/>
</dbReference>
<proteinExistence type="inferred from homology"/>
<reference evidence="6" key="2">
    <citation type="journal article" date="2015" name="Data Brief">
        <title>Shoot transcriptome of the giant reed, Arundo donax.</title>
        <authorList>
            <person name="Barrero R.A."/>
            <person name="Guerrero F.D."/>
            <person name="Moolhuijzen P."/>
            <person name="Goolsby J.A."/>
            <person name="Tidwell J."/>
            <person name="Bellgard S.E."/>
            <person name="Bellgard M.I."/>
        </authorList>
    </citation>
    <scope>NUCLEOTIDE SEQUENCE</scope>
    <source>
        <tissue evidence="6">Shoot tissue taken approximately 20 cm above the soil surface</tissue>
    </source>
</reference>
<dbReference type="Gene3D" id="1.20.1280.170">
    <property type="entry name" value="Exocyst complex component Exo70"/>
    <property type="match status" value="1"/>
</dbReference>